<evidence type="ECO:0000256" key="6">
    <source>
        <dbReference type="ARBA" id="ARBA00022692"/>
    </source>
</evidence>
<evidence type="ECO:0000256" key="10">
    <source>
        <dbReference type="RuleBase" id="RU364125"/>
    </source>
</evidence>
<comment type="subcellular location">
    <subcellularLocation>
        <location evidence="2">Cell membrane</location>
        <topology evidence="2">Single-pass membrane protein</topology>
    </subcellularLocation>
</comment>
<dbReference type="RefSeq" id="WP_120192247.1">
    <property type="nucleotide sequence ID" value="NZ_RAPK01000007.1"/>
</dbReference>
<evidence type="ECO:0000256" key="7">
    <source>
        <dbReference type="ARBA" id="ARBA00022779"/>
    </source>
</evidence>
<keyword evidence="6 10" id="KW-0812">Transmembrane</keyword>
<evidence type="ECO:0000256" key="4">
    <source>
        <dbReference type="ARBA" id="ARBA00022475"/>
    </source>
</evidence>
<dbReference type="EMBL" id="RAPK01000007">
    <property type="protein sequence ID" value="RKD75363.1"/>
    <property type="molecule type" value="Genomic_DNA"/>
</dbReference>
<keyword evidence="5 10" id="KW-0145">Chemotaxis</keyword>
<dbReference type="InterPro" id="IPR005503">
    <property type="entry name" value="FliL"/>
</dbReference>
<gene>
    <name evidence="11" type="ORF">ATL39_1062</name>
</gene>
<dbReference type="Proteomes" id="UP000285120">
    <property type="component" value="Unassembled WGS sequence"/>
</dbReference>
<keyword evidence="4 10" id="KW-1003">Cell membrane</keyword>
<evidence type="ECO:0000256" key="2">
    <source>
        <dbReference type="ARBA" id="ARBA00004162"/>
    </source>
</evidence>
<name>A0A419V5V3_9BACL</name>
<dbReference type="Pfam" id="PF03748">
    <property type="entry name" value="FliL"/>
    <property type="match status" value="1"/>
</dbReference>
<dbReference type="GO" id="GO:0009425">
    <property type="term" value="C:bacterial-type flagellum basal body"/>
    <property type="evidence" value="ECO:0007669"/>
    <property type="project" value="InterPro"/>
</dbReference>
<keyword evidence="11" id="KW-0282">Flagellum</keyword>
<feature type="transmembrane region" description="Helical" evidence="10">
    <location>
        <begin position="7"/>
        <end position="28"/>
    </location>
</feature>
<keyword evidence="8 10" id="KW-1133">Transmembrane helix</keyword>
<accession>A0A419V5V3</accession>
<evidence type="ECO:0000256" key="8">
    <source>
        <dbReference type="ARBA" id="ARBA00022989"/>
    </source>
</evidence>
<proteinExistence type="inferred from homology"/>
<comment type="function">
    <text evidence="1 10">Controls the rotational direction of flagella during chemotaxis.</text>
</comment>
<keyword evidence="9 10" id="KW-0472">Membrane</keyword>
<dbReference type="PANTHER" id="PTHR35091:SF2">
    <property type="entry name" value="FLAGELLAR PROTEIN FLIL"/>
    <property type="match status" value="1"/>
</dbReference>
<comment type="caution">
    <text evidence="11">The sequence shown here is derived from an EMBL/GenBank/DDBJ whole genome shotgun (WGS) entry which is preliminary data.</text>
</comment>
<comment type="similarity">
    <text evidence="3 10">Belongs to the FliL family.</text>
</comment>
<reference evidence="11 12" key="1">
    <citation type="submission" date="2018-09" db="EMBL/GenBank/DDBJ databases">
        <title>Genomic Encyclopedia of Archaeal and Bacterial Type Strains, Phase II (KMG-II): from individual species to whole genera.</title>
        <authorList>
            <person name="Goeker M."/>
        </authorList>
    </citation>
    <scope>NUCLEOTIDE SEQUENCE [LARGE SCALE GENOMIC DNA]</scope>
    <source>
        <strain evidence="11 12">DSM 17008</strain>
    </source>
</reference>
<evidence type="ECO:0000256" key="1">
    <source>
        <dbReference type="ARBA" id="ARBA00002254"/>
    </source>
</evidence>
<evidence type="ECO:0000313" key="12">
    <source>
        <dbReference type="Proteomes" id="UP000285120"/>
    </source>
</evidence>
<dbReference type="NCBIfam" id="NF005826">
    <property type="entry name" value="PRK07718.1"/>
    <property type="match status" value="1"/>
</dbReference>
<sequence>MNNKKVMGMLLIFIVTVGVIGAGAFYFIQNTSSTAEADDAEVLSADEMAANSWELEELTTNLADDHFIKASFKIQLDSEKGREELEKRDYQVKNAIIMDLSSRSAESLQTTEGLKEMEKALQETINKEMTKGKVVKVYITQRLIQ</sequence>
<dbReference type="GO" id="GO:0071978">
    <property type="term" value="P:bacterial-type flagellum-dependent swarming motility"/>
    <property type="evidence" value="ECO:0007669"/>
    <property type="project" value="TreeGrafter"/>
</dbReference>
<dbReference type="AlphaFoldDB" id="A0A419V5V3"/>
<keyword evidence="7 10" id="KW-0283">Flagellar rotation</keyword>
<keyword evidence="12" id="KW-1185">Reference proteome</keyword>
<keyword evidence="11" id="KW-0966">Cell projection</keyword>
<dbReference type="OrthoDB" id="2381796at2"/>
<protein>
    <recommendedName>
        <fullName evidence="10">Flagellar protein FliL</fullName>
    </recommendedName>
</protein>
<organism evidence="11 12">
    <name type="scientific">Sinobaca qinghaiensis</name>
    <dbReference type="NCBI Taxonomy" id="342944"/>
    <lineage>
        <taxon>Bacteria</taxon>
        <taxon>Bacillati</taxon>
        <taxon>Bacillota</taxon>
        <taxon>Bacilli</taxon>
        <taxon>Bacillales</taxon>
        <taxon>Sporolactobacillaceae</taxon>
        <taxon>Sinobaca</taxon>
    </lineage>
</organism>
<evidence type="ECO:0000256" key="3">
    <source>
        <dbReference type="ARBA" id="ARBA00008281"/>
    </source>
</evidence>
<keyword evidence="11" id="KW-0969">Cilium</keyword>
<evidence type="ECO:0000313" key="11">
    <source>
        <dbReference type="EMBL" id="RKD75363.1"/>
    </source>
</evidence>
<evidence type="ECO:0000256" key="9">
    <source>
        <dbReference type="ARBA" id="ARBA00023136"/>
    </source>
</evidence>
<dbReference type="PANTHER" id="PTHR35091">
    <property type="entry name" value="FLAGELLAR PROTEIN FLIL"/>
    <property type="match status" value="1"/>
</dbReference>
<dbReference type="GO" id="GO:0006935">
    <property type="term" value="P:chemotaxis"/>
    <property type="evidence" value="ECO:0007669"/>
    <property type="project" value="UniProtKB-KW"/>
</dbReference>
<dbReference type="GO" id="GO:0005886">
    <property type="term" value="C:plasma membrane"/>
    <property type="evidence" value="ECO:0007669"/>
    <property type="project" value="UniProtKB-SubCell"/>
</dbReference>
<evidence type="ECO:0000256" key="5">
    <source>
        <dbReference type="ARBA" id="ARBA00022500"/>
    </source>
</evidence>